<dbReference type="EC" id="5.3.1.1" evidence="8 9"/>
<comment type="similarity">
    <text evidence="3 8 9">Belongs to the triosephosphate isomerase family.</text>
</comment>
<dbReference type="InterPro" id="IPR013785">
    <property type="entry name" value="Aldolase_TIM"/>
</dbReference>
<dbReference type="GO" id="GO:0006096">
    <property type="term" value="P:glycolytic process"/>
    <property type="evidence" value="ECO:0007669"/>
    <property type="project" value="UniProtKB-UniRule"/>
</dbReference>
<feature type="binding site" evidence="8">
    <location>
        <begin position="233"/>
        <end position="234"/>
    </location>
    <ligand>
        <name>substrate</name>
    </ligand>
</feature>
<name>A0A6I6D291_9GAMM</name>
<dbReference type="RefSeq" id="WP_156573583.1">
    <property type="nucleotide sequence ID" value="NZ_CP046415.1"/>
</dbReference>
<dbReference type="PANTHER" id="PTHR21139">
    <property type="entry name" value="TRIOSEPHOSPHATE ISOMERASE"/>
    <property type="match status" value="1"/>
</dbReference>
<evidence type="ECO:0000256" key="7">
    <source>
        <dbReference type="ARBA" id="ARBA00023235"/>
    </source>
</evidence>
<dbReference type="CDD" id="cd00311">
    <property type="entry name" value="TIM"/>
    <property type="match status" value="1"/>
</dbReference>
<organism evidence="10 11">
    <name type="scientific">Guyparkeria halophila</name>
    <dbReference type="NCBI Taxonomy" id="47960"/>
    <lineage>
        <taxon>Bacteria</taxon>
        <taxon>Pseudomonadati</taxon>
        <taxon>Pseudomonadota</taxon>
        <taxon>Gammaproteobacteria</taxon>
        <taxon>Chromatiales</taxon>
        <taxon>Thioalkalibacteraceae</taxon>
        <taxon>Guyparkeria</taxon>
    </lineage>
</organism>
<dbReference type="InterPro" id="IPR022896">
    <property type="entry name" value="TrioseP_Isoase_bac/euk"/>
</dbReference>
<evidence type="ECO:0000256" key="1">
    <source>
        <dbReference type="ARBA" id="ARBA00004680"/>
    </source>
</evidence>
<proteinExistence type="inferred from homology"/>
<dbReference type="HAMAP" id="MF_00147_B">
    <property type="entry name" value="TIM_B"/>
    <property type="match status" value="1"/>
</dbReference>
<comment type="subunit">
    <text evidence="8 9">Homodimer.</text>
</comment>
<dbReference type="PANTHER" id="PTHR21139:SF42">
    <property type="entry name" value="TRIOSEPHOSPHATE ISOMERASE"/>
    <property type="match status" value="1"/>
</dbReference>
<dbReference type="Proteomes" id="UP000427716">
    <property type="component" value="Chromosome"/>
</dbReference>
<comment type="pathway">
    <text evidence="8 9">Carbohydrate biosynthesis; gluconeogenesis.</text>
</comment>
<gene>
    <name evidence="8" type="primary">tpiA</name>
    <name evidence="10" type="ORF">GM160_04760</name>
</gene>
<accession>A0A6I6D291</accession>
<dbReference type="PROSITE" id="PS51440">
    <property type="entry name" value="TIM_2"/>
    <property type="match status" value="1"/>
</dbReference>
<dbReference type="InterPro" id="IPR035990">
    <property type="entry name" value="TIM_sf"/>
</dbReference>
<feature type="binding site" evidence="8">
    <location>
        <position position="173"/>
    </location>
    <ligand>
        <name>substrate</name>
    </ligand>
</feature>
<evidence type="ECO:0000256" key="4">
    <source>
        <dbReference type="ARBA" id="ARBA00022432"/>
    </source>
</evidence>
<protein>
    <recommendedName>
        <fullName evidence="8 9">Triosephosphate isomerase</fullName>
        <shortName evidence="8">TIM</shortName>
        <shortName evidence="8">TPI</shortName>
        <ecNumber evidence="8 9">5.3.1.1</ecNumber>
    </recommendedName>
    <alternativeName>
        <fullName evidence="8">Triose-phosphate isomerase</fullName>
    </alternativeName>
</protein>
<feature type="binding site" evidence="8">
    <location>
        <begin position="9"/>
        <end position="11"/>
    </location>
    <ligand>
        <name>substrate</name>
    </ligand>
</feature>
<keyword evidence="6 8" id="KW-0324">Glycolysis</keyword>
<keyword evidence="7 8" id="KW-0413">Isomerase</keyword>
<evidence type="ECO:0000256" key="8">
    <source>
        <dbReference type="HAMAP-Rule" id="MF_00147"/>
    </source>
</evidence>
<dbReference type="GO" id="GO:0004807">
    <property type="term" value="F:triose-phosphate isomerase activity"/>
    <property type="evidence" value="ECO:0007669"/>
    <property type="project" value="UniProtKB-UniRule"/>
</dbReference>
<feature type="binding site" evidence="8">
    <location>
        <position position="212"/>
    </location>
    <ligand>
        <name>substrate</name>
    </ligand>
</feature>
<evidence type="ECO:0000256" key="3">
    <source>
        <dbReference type="ARBA" id="ARBA00007422"/>
    </source>
</evidence>
<comment type="pathway">
    <text evidence="2">Carbohydrate metabolism; erythritol degradation.</text>
</comment>
<evidence type="ECO:0000313" key="10">
    <source>
        <dbReference type="EMBL" id="QGT78267.1"/>
    </source>
</evidence>
<keyword evidence="11" id="KW-1185">Reference proteome</keyword>
<dbReference type="GO" id="GO:0005829">
    <property type="term" value="C:cytosol"/>
    <property type="evidence" value="ECO:0007669"/>
    <property type="project" value="TreeGrafter"/>
</dbReference>
<feature type="active site" description="Electrophile" evidence="8">
    <location>
        <position position="95"/>
    </location>
</feature>
<evidence type="ECO:0000256" key="5">
    <source>
        <dbReference type="ARBA" id="ARBA00022490"/>
    </source>
</evidence>
<keyword evidence="4 8" id="KW-0312">Gluconeogenesis</keyword>
<dbReference type="PROSITE" id="PS00171">
    <property type="entry name" value="TIM_1"/>
    <property type="match status" value="1"/>
</dbReference>
<evidence type="ECO:0000256" key="6">
    <source>
        <dbReference type="ARBA" id="ARBA00023152"/>
    </source>
</evidence>
<dbReference type="GO" id="GO:0019563">
    <property type="term" value="P:glycerol catabolic process"/>
    <property type="evidence" value="ECO:0007669"/>
    <property type="project" value="TreeGrafter"/>
</dbReference>
<dbReference type="GO" id="GO:0046166">
    <property type="term" value="P:glyceraldehyde-3-phosphate biosynthetic process"/>
    <property type="evidence" value="ECO:0007669"/>
    <property type="project" value="TreeGrafter"/>
</dbReference>
<evidence type="ECO:0000313" key="11">
    <source>
        <dbReference type="Proteomes" id="UP000427716"/>
    </source>
</evidence>
<dbReference type="InterPro" id="IPR020861">
    <property type="entry name" value="Triosephosphate_isomerase_AS"/>
</dbReference>
<dbReference type="KEGG" id="ghl:GM160_04760"/>
<dbReference type="UniPathway" id="UPA00109">
    <property type="reaction ID" value="UER00189"/>
</dbReference>
<dbReference type="InterPro" id="IPR000652">
    <property type="entry name" value="Triosephosphate_isomerase"/>
</dbReference>
<evidence type="ECO:0000256" key="9">
    <source>
        <dbReference type="RuleBase" id="RU363013"/>
    </source>
</evidence>
<comment type="pathway">
    <text evidence="1 8 9">Carbohydrate degradation; glycolysis; D-glyceraldehyde 3-phosphate from glycerone phosphate: step 1/1.</text>
</comment>
<feature type="active site" description="Proton acceptor" evidence="8">
    <location>
        <position position="167"/>
    </location>
</feature>
<comment type="function">
    <text evidence="8">Involved in the gluconeogenesis. Catalyzes stereospecifically the conversion of dihydroxyacetone phosphate (DHAP) to D-glyceraldehyde-3-phosphate (G3P).</text>
</comment>
<evidence type="ECO:0000256" key="2">
    <source>
        <dbReference type="ARBA" id="ARBA00004939"/>
    </source>
</evidence>
<dbReference type="EMBL" id="CP046415">
    <property type="protein sequence ID" value="QGT78267.1"/>
    <property type="molecule type" value="Genomic_DNA"/>
</dbReference>
<comment type="subcellular location">
    <subcellularLocation>
        <location evidence="8 9">Cytoplasm</location>
    </subcellularLocation>
</comment>
<reference evidence="10 11" key="1">
    <citation type="submission" date="2019-11" db="EMBL/GenBank/DDBJ databases">
        <authorList>
            <person name="Zhang J."/>
            <person name="Sun C."/>
        </authorList>
    </citation>
    <scope>NUCLEOTIDE SEQUENCE [LARGE SCALE GENOMIC DNA]</scope>
    <source>
        <strain evidence="11">sp2</strain>
    </source>
</reference>
<dbReference type="FunFam" id="3.20.20.70:FF:000016">
    <property type="entry name" value="Triosephosphate isomerase"/>
    <property type="match status" value="1"/>
</dbReference>
<dbReference type="SUPFAM" id="SSF51351">
    <property type="entry name" value="Triosephosphate isomerase (TIM)"/>
    <property type="match status" value="1"/>
</dbReference>
<dbReference type="AlphaFoldDB" id="A0A6I6D291"/>
<dbReference type="UniPathway" id="UPA00138"/>
<dbReference type="Pfam" id="PF00121">
    <property type="entry name" value="TIM"/>
    <property type="match status" value="1"/>
</dbReference>
<sequence length="255" mass="26601">MRKPIVAGNWKLNGALADNESLVLGVLDGMPALEGIDVAVCPPFVYLPQVVRLAESTALDVGAQNCSEHENGAFTGEVAAPMLADVGARYVILGHSERRAMYGETDQIVSEKVKAALAAGLTPILCVGETLEEREADETEAVVRRQLAAVISGNGIQAFDRIVIAYEPVWAIGTGRTASPEQAQAVHAFIRGQLADHDAGIAQSVRIQYGGSMKPGNAADLLAQPDIDGGLIGGASLKAEDFLGICRAAADTVGN</sequence>
<dbReference type="GO" id="GO:0006094">
    <property type="term" value="P:gluconeogenesis"/>
    <property type="evidence" value="ECO:0007669"/>
    <property type="project" value="UniProtKB-UniRule"/>
</dbReference>
<dbReference type="NCBIfam" id="TIGR00419">
    <property type="entry name" value="tim"/>
    <property type="match status" value="1"/>
</dbReference>
<dbReference type="Gene3D" id="3.20.20.70">
    <property type="entry name" value="Aldolase class I"/>
    <property type="match status" value="1"/>
</dbReference>
<keyword evidence="5 8" id="KW-0963">Cytoplasm</keyword>
<comment type="catalytic activity">
    <reaction evidence="8 9">
        <text>D-glyceraldehyde 3-phosphate = dihydroxyacetone phosphate</text>
        <dbReference type="Rhea" id="RHEA:18585"/>
        <dbReference type="ChEBI" id="CHEBI:57642"/>
        <dbReference type="ChEBI" id="CHEBI:59776"/>
        <dbReference type="EC" id="5.3.1.1"/>
    </reaction>
</comment>